<dbReference type="GO" id="GO:0050284">
    <property type="term" value="F:sinapate 1-glucosyltransferase activity"/>
    <property type="evidence" value="ECO:0007669"/>
    <property type="project" value="UniProtKB-EC"/>
</dbReference>
<proteinExistence type="inferred from homology"/>
<comment type="similarity">
    <text evidence="1">Belongs to the UDP-glycosyltransferase family.</text>
</comment>
<evidence type="ECO:0000313" key="3">
    <source>
        <dbReference type="EMBL" id="AES98785.1"/>
    </source>
</evidence>
<gene>
    <name evidence="5" type="primary">11412842</name>
    <name evidence="3" type="ordered locus">MTR_5g072820</name>
    <name evidence="4" type="ORF">MtrunA17_Chr5g0431371</name>
</gene>
<dbReference type="SUPFAM" id="SSF53756">
    <property type="entry name" value="UDP-Glycosyltransferase/glycogen phosphorylase"/>
    <property type="match status" value="1"/>
</dbReference>
<reference evidence="4" key="5">
    <citation type="journal article" date="2018" name="Nat. Plants">
        <title>Whole-genome landscape of Medicago truncatula symbiotic genes.</title>
        <authorList>
            <person name="Pecrix Y."/>
            <person name="Gamas P."/>
            <person name="Carrere S."/>
        </authorList>
    </citation>
    <scope>NUCLEOTIDE SEQUENCE</scope>
    <source>
        <tissue evidence="4">Leaves</tissue>
    </source>
</reference>
<dbReference type="EnsemblPlants" id="AES98785">
    <property type="protein sequence ID" value="AES98785"/>
    <property type="gene ID" value="MTR_5g072820"/>
</dbReference>
<organism evidence="3 6">
    <name type="scientific">Medicago truncatula</name>
    <name type="common">Barrel medic</name>
    <name type="synonym">Medicago tribuloides</name>
    <dbReference type="NCBI Taxonomy" id="3880"/>
    <lineage>
        <taxon>Eukaryota</taxon>
        <taxon>Viridiplantae</taxon>
        <taxon>Streptophyta</taxon>
        <taxon>Embryophyta</taxon>
        <taxon>Tracheophyta</taxon>
        <taxon>Spermatophyta</taxon>
        <taxon>Magnoliopsida</taxon>
        <taxon>eudicotyledons</taxon>
        <taxon>Gunneridae</taxon>
        <taxon>Pentapetalae</taxon>
        <taxon>rosids</taxon>
        <taxon>fabids</taxon>
        <taxon>Fabales</taxon>
        <taxon>Fabaceae</taxon>
        <taxon>Papilionoideae</taxon>
        <taxon>50 kb inversion clade</taxon>
        <taxon>NPAAA clade</taxon>
        <taxon>Hologalegina</taxon>
        <taxon>IRL clade</taxon>
        <taxon>Trifolieae</taxon>
        <taxon>Medicago</taxon>
    </lineage>
</organism>
<evidence type="ECO:0000313" key="4">
    <source>
        <dbReference type="EMBL" id="RHN56615.1"/>
    </source>
</evidence>
<evidence type="ECO:0000313" key="7">
    <source>
        <dbReference type="Proteomes" id="UP000265566"/>
    </source>
</evidence>
<dbReference type="GO" id="GO:0035251">
    <property type="term" value="F:UDP-glucosyltransferase activity"/>
    <property type="evidence" value="ECO:0000318"/>
    <property type="project" value="GO_Central"/>
</dbReference>
<accession>G7KED4</accession>
<reference evidence="3 6" key="2">
    <citation type="journal article" date="2014" name="BMC Genomics">
        <title>An improved genome release (version Mt4.0) for the model legume Medicago truncatula.</title>
        <authorList>
            <person name="Tang H."/>
            <person name="Krishnakumar V."/>
            <person name="Bidwell S."/>
            <person name="Rosen B."/>
            <person name="Chan A."/>
            <person name="Zhou S."/>
            <person name="Gentzbittel L."/>
            <person name="Childs K.L."/>
            <person name="Yandell M."/>
            <person name="Gundlach H."/>
            <person name="Mayer K.F."/>
            <person name="Schwartz D.C."/>
            <person name="Town C.D."/>
        </authorList>
    </citation>
    <scope>GENOME REANNOTATION</scope>
    <source>
        <strain evidence="3">A17</strain>
        <strain evidence="5 6">cv. Jemalong A17</strain>
    </source>
</reference>
<dbReference type="EMBL" id="CM001221">
    <property type="protein sequence ID" value="AES98785.1"/>
    <property type="molecule type" value="Genomic_DNA"/>
</dbReference>
<dbReference type="FunFam" id="3.40.50.2000:FF:000138">
    <property type="entry name" value="Glycosyltransferase"/>
    <property type="match status" value="1"/>
</dbReference>
<dbReference type="KEGG" id="mtr:11412842"/>
<evidence type="ECO:0000313" key="5">
    <source>
        <dbReference type="EnsemblPlants" id="AES98785"/>
    </source>
</evidence>
<dbReference type="PANTHER" id="PTHR11926:SF774">
    <property type="entry name" value="UDP-GLYCOSYLTRANSFERASE 85A1-RELATED"/>
    <property type="match status" value="1"/>
</dbReference>
<dbReference type="CDD" id="cd03784">
    <property type="entry name" value="GT1_Gtf-like"/>
    <property type="match status" value="1"/>
</dbReference>
<evidence type="ECO:0000256" key="2">
    <source>
        <dbReference type="ARBA" id="ARBA00022679"/>
    </source>
</evidence>
<keyword evidence="4" id="KW-0328">Glycosyltransferase</keyword>
<keyword evidence="2 4" id="KW-0808">Transferase</keyword>
<evidence type="ECO:0000256" key="1">
    <source>
        <dbReference type="ARBA" id="ARBA00009995"/>
    </source>
</evidence>
<name>G7KED4_MEDTR</name>
<protein>
    <submittedName>
        <fullName evidence="4">Putative sinapate 1-glucosyltransferase</fullName>
        <ecNumber evidence="4">2.4.1.120</ecNumber>
    </submittedName>
    <submittedName>
        <fullName evidence="3">UDP-glucosyltransferase family protein</fullName>
    </submittedName>
</protein>
<dbReference type="eggNOG" id="KOG1192">
    <property type="taxonomic scope" value="Eukaryota"/>
</dbReference>
<reference evidence="3 6" key="1">
    <citation type="journal article" date="2011" name="Nature">
        <title>The Medicago genome provides insight into the evolution of rhizobial symbioses.</title>
        <authorList>
            <person name="Young N.D."/>
            <person name="Debelle F."/>
            <person name="Oldroyd G.E."/>
            <person name="Geurts R."/>
            <person name="Cannon S.B."/>
            <person name="Udvardi M.K."/>
            <person name="Benedito V.A."/>
            <person name="Mayer K.F."/>
            <person name="Gouzy J."/>
            <person name="Schoof H."/>
            <person name="Van de Peer Y."/>
            <person name="Proost S."/>
            <person name="Cook D.R."/>
            <person name="Meyers B.C."/>
            <person name="Spannagl M."/>
            <person name="Cheung F."/>
            <person name="De Mita S."/>
            <person name="Krishnakumar V."/>
            <person name="Gundlach H."/>
            <person name="Zhou S."/>
            <person name="Mudge J."/>
            <person name="Bharti A.K."/>
            <person name="Murray J.D."/>
            <person name="Naoumkina M.A."/>
            <person name="Rosen B."/>
            <person name="Silverstein K.A."/>
            <person name="Tang H."/>
            <person name="Rombauts S."/>
            <person name="Zhao P.X."/>
            <person name="Zhou P."/>
            <person name="Barbe V."/>
            <person name="Bardou P."/>
            <person name="Bechner M."/>
            <person name="Bellec A."/>
            <person name="Berger A."/>
            <person name="Berges H."/>
            <person name="Bidwell S."/>
            <person name="Bisseling T."/>
            <person name="Choisne N."/>
            <person name="Couloux A."/>
            <person name="Denny R."/>
            <person name="Deshpande S."/>
            <person name="Dai X."/>
            <person name="Doyle J.J."/>
            <person name="Dudez A.M."/>
            <person name="Farmer A.D."/>
            <person name="Fouteau S."/>
            <person name="Franken C."/>
            <person name="Gibelin C."/>
            <person name="Gish J."/>
            <person name="Goldstein S."/>
            <person name="Gonzalez A.J."/>
            <person name="Green P.J."/>
            <person name="Hallab A."/>
            <person name="Hartog M."/>
            <person name="Hua A."/>
            <person name="Humphray S.J."/>
            <person name="Jeong D.H."/>
            <person name="Jing Y."/>
            <person name="Jocker A."/>
            <person name="Kenton S.M."/>
            <person name="Kim D.J."/>
            <person name="Klee K."/>
            <person name="Lai H."/>
            <person name="Lang C."/>
            <person name="Lin S."/>
            <person name="Macmil S.L."/>
            <person name="Magdelenat G."/>
            <person name="Matthews L."/>
            <person name="McCorrison J."/>
            <person name="Monaghan E.L."/>
            <person name="Mun J.H."/>
            <person name="Najar F.Z."/>
            <person name="Nicholson C."/>
            <person name="Noirot C."/>
            <person name="O'Bleness M."/>
            <person name="Paule C.R."/>
            <person name="Poulain J."/>
            <person name="Prion F."/>
            <person name="Qin B."/>
            <person name="Qu C."/>
            <person name="Retzel E.F."/>
            <person name="Riddle C."/>
            <person name="Sallet E."/>
            <person name="Samain S."/>
            <person name="Samson N."/>
            <person name="Sanders I."/>
            <person name="Saurat O."/>
            <person name="Scarpelli C."/>
            <person name="Schiex T."/>
            <person name="Segurens B."/>
            <person name="Severin A.J."/>
            <person name="Sherrier D.J."/>
            <person name="Shi R."/>
            <person name="Sims S."/>
            <person name="Singer S.R."/>
            <person name="Sinharoy S."/>
            <person name="Sterck L."/>
            <person name="Viollet A."/>
            <person name="Wang B.B."/>
            <person name="Wang K."/>
            <person name="Wang M."/>
            <person name="Wang X."/>
            <person name="Warfsmann J."/>
            <person name="Weissenbach J."/>
            <person name="White D.D."/>
            <person name="White J.D."/>
            <person name="Wiley G.B."/>
            <person name="Wincker P."/>
            <person name="Xing Y."/>
            <person name="Yang L."/>
            <person name="Yao Z."/>
            <person name="Ying F."/>
            <person name="Zhai J."/>
            <person name="Zhou L."/>
            <person name="Zuber A."/>
            <person name="Denarie J."/>
            <person name="Dixon R.A."/>
            <person name="May G.D."/>
            <person name="Schwartz D.C."/>
            <person name="Rogers J."/>
            <person name="Quetier F."/>
            <person name="Town C.D."/>
            <person name="Roe B.A."/>
        </authorList>
    </citation>
    <scope>NUCLEOTIDE SEQUENCE [LARGE SCALE GENOMIC DNA]</scope>
    <source>
        <strain evidence="3">A17</strain>
        <strain evidence="5 6">cv. Jemalong A17</strain>
    </source>
</reference>
<dbReference type="PANTHER" id="PTHR11926">
    <property type="entry name" value="GLUCOSYL/GLUCURONOSYL TRANSFERASES"/>
    <property type="match status" value="1"/>
</dbReference>
<evidence type="ECO:0000313" key="6">
    <source>
        <dbReference type="Proteomes" id="UP000002051"/>
    </source>
</evidence>
<dbReference type="HOGENOM" id="CLU_001724_0_3_1"/>
<dbReference type="AlphaFoldDB" id="G7KED4"/>
<keyword evidence="6" id="KW-1185">Reference proteome</keyword>
<dbReference type="Proteomes" id="UP000002051">
    <property type="component" value="Chromosome 5"/>
</dbReference>
<reference evidence="7" key="4">
    <citation type="journal article" date="2018" name="Nat. Plants">
        <title>Whole-genome landscape of Medicago truncatula symbiotic genes.</title>
        <authorList>
            <person name="Pecrix Y."/>
            <person name="Staton S.E."/>
            <person name="Sallet E."/>
            <person name="Lelandais-Briere C."/>
            <person name="Moreau S."/>
            <person name="Carrere S."/>
            <person name="Blein T."/>
            <person name="Jardinaud M.F."/>
            <person name="Latrasse D."/>
            <person name="Zouine M."/>
            <person name="Zahm M."/>
            <person name="Kreplak J."/>
            <person name="Mayjonade B."/>
            <person name="Satge C."/>
            <person name="Perez M."/>
            <person name="Cauet S."/>
            <person name="Marande W."/>
            <person name="Chantry-Darmon C."/>
            <person name="Lopez-Roques C."/>
            <person name="Bouchez O."/>
            <person name="Berard A."/>
            <person name="Debelle F."/>
            <person name="Munos S."/>
            <person name="Bendahmane A."/>
            <person name="Berges H."/>
            <person name="Niebel A."/>
            <person name="Buitink J."/>
            <person name="Frugier F."/>
            <person name="Benhamed M."/>
            <person name="Crespi M."/>
            <person name="Gouzy J."/>
            <person name="Gamas P."/>
        </authorList>
    </citation>
    <scope>NUCLEOTIDE SEQUENCE [LARGE SCALE GENOMIC DNA]</scope>
    <source>
        <strain evidence="7">cv. Jemalong A17</strain>
    </source>
</reference>
<dbReference type="OMA" id="RELRIMC"/>
<dbReference type="Pfam" id="PF00201">
    <property type="entry name" value="UDPGT"/>
    <property type="match status" value="1"/>
</dbReference>
<reference evidence="5" key="3">
    <citation type="submission" date="2015-04" db="UniProtKB">
        <authorList>
            <consortium name="EnsemblPlants"/>
        </authorList>
    </citation>
    <scope>IDENTIFICATION</scope>
    <source>
        <strain evidence="5">cv. Jemalong A17</strain>
    </source>
</reference>
<dbReference type="OrthoDB" id="5835829at2759"/>
<sequence length="450" mass="50973">MNFSGEDVCHIVAMPFPGRGHINPMLSLSKFLISRKPNNILITFVVTEEWLGFIGSDPKPKSVRYATIPNVVPPEREKTIDSFPQFYEAAITKMEAPFEQLLDQLELPVNVIVGDVELRWPVDVGNRRNIPVASLWTMSASFYSMLHHLEVFSRHQHLTHDKLENIPEISSVHMEDLRTVVRRNDQPTMQLALECISEVNKANYLLLTTVQELEAETIDTLKSIFPFPIYPIGPAVPYLELEEKISTNSNHSHDYIKWLDSQPAESVLYISFGSFNSASSAQTDEIIEALKNSEIRYLYVACGETSRLKDKCGGKGMVIPWCDQLKVLSHASIGGFWSHCGWNSTLEAVFSGVPILTFPLAYDQFPNSTQIVDEWKNGWKVEKSSKLESDVFFAKEDMEELVKRFMDLESQEGKKIRDRARELRIMCGKAICKGGSSDRNLDAFISDISS</sequence>
<dbReference type="EMBL" id="PSQE01000005">
    <property type="protein sequence ID" value="RHN56615.1"/>
    <property type="molecule type" value="Genomic_DNA"/>
</dbReference>
<dbReference type="Gramene" id="rna32045">
    <property type="protein sequence ID" value="RHN56615.1"/>
    <property type="gene ID" value="gene32045"/>
</dbReference>
<dbReference type="PaxDb" id="3880-AES98785"/>
<dbReference type="InterPro" id="IPR002213">
    <property type="entry name" value="UDP_glucos_trans"/>
</dbReference>
<dbReference type="EC" id="2.4.1.120" evidence="4"/>
<dbReference type="Proteomes" id="UP000265566">
    <property type="component" value="Chromosome 5"/>
</dbReference>
<dbReference type="Gene3D" id="3.40.50.2000">
    <property type="entry name" value="Glycogen Phosphorylase B"/>
    <property type="match status" value="2"/>
</dbReference>